<organism evidence="2 3">
    <name type="scientific">Rubrimonas cliftonensis</name>
    <dbReference type="NCBI Taxonomy" id="89524"/>
    <lineage>
        <taxon>Bacteria</taxon>
        <taxon>Pseudomonadati</taxon>
        <taxon>Pseudomonadota</taxon>
        <taxon>Alphaproteobacteria</taxon>
        <taxon>Rhodobacterales</taxon>
        <taxon>Paracoccaceae</taxon>
        <taxon>Rubrimonas</taxon>
    </lineage>
</organism>
<gene>
    <name evidence="2" type="ORF">SAMN05444370_12814</name>
</gene>
<dbReference type="AlphaFoldDB" id="A0A1H4FT95"/>
<dbReference type="RefSeq" id="WP_093256279.1">
    <property type="nucleotide sequence ID" value="NZ_FNQM01000028.1"/>
</dbReference>
<reference evidence="2 3" key="1">
    <citation type="submission" date="2016-10" db="EMBL/GenBank/DDBJ databases">
        <authorList>
            <person name="de Groot N.N."/>
        </authorList>
    </citation>
    <scope>NUCLEOTIDE SEQUENCE [LARGE SCALE GENOMIC DNA]</scope>
    <source>
        <strain evidence="2 3">DSM 15345</strain>
    </source>
</reference>
<evidence type="ECO:0000256" key="1">
    <source>
        <dbReference type="SAM" id="MobiDB-lite"/>
    </source>
</evidence>
<dbReference type="EMBL" id="FNQM01000028">
    <property type="protein sequence ID" value="SEB00536.1"/>
    <property type="molecule type" value="Genomic_DNA"/>
</dbReference>
<evidence type="ECO:0000313" key="2">
    <source>
        <dbReference type="EMBL" id="SEB00536.1"/>
    </source>
</evidence>
<dbReference type="OrthoDB" id="342116at2"/>
<name>A0A1H4FT95_9RHOB</name>
<accession>A0A1H4FT95</accession>
<evidence type="ECO:0008006" key="4">
    <source>
        <dbReference type="Google" id="ProtNLM"/>
    </source>
</evidence>
<protein>
    <recommendedName>
        <fullName evidence="4">Lipoprotein</fullName>
    </recommendedName>
</protein>
<proteinExistence type="predicted"/>
<dbReference type="Proteomes" id="UP000198703">
    <property type="component" value="Unassembled WGS sequence"/>
</dbReference>
<keyword evidence="3" id="KW-1185">Reference proteome</keyword>
<feature type="region of interest" description="Disordered" evidence="1">
    <location>
        <begin position="305"/>
        <end position="332"/>
    </location>
</feature>
<evidence type="ECO:0000313" key="3">
    <source>
        <dbReference type="Proteomes" id="UP000198703"/>
    </source>
</evidence>
<sequence length="332" mass="34146">MPRLSLDRWAAAAVLTGGLASCSSTQTAVLLNLPEVLAYERTLDTYAQTDTTTTDVVARTDAQGRPAALISAFFGLDDGLPRLADRVACIGADGADGMPVIFSHEVDIATLEPGDVRVVTASGRVLPVTCLTLAPADDDGELRTALMVGQLGDIDDQPATVEIVGNVLSLDGSVNFNGAKVRVTSLEDGPSIVWAENLPEDSWALDRRATGLPWGGGDGCPAGVRQVVRVTWNGGVTKPGGGDADAAVGRLYSVTVVRADGTRAEVAPVALADLGDGDNNHELCLDVADPAVAVFFPAGHLTDPRGDLNGDTAGTVMHDAAEPARTGSGTVP</sequence>
<dbReference type="STRING" id="89524.SAMN05444370_12814"/>
<dbReference type="PROSITE" id="PS51257">
    <property type="entry name" value="PROKAR_LIPOPROTEIN"/>
    <property type="match status" value="1"/>
</dbReference>